<dbReference type="Pfam" id="PF00582">
    <property type="entry name" value="Usp"/>
    <property type="match status" value="1"/>
</dbReference>
<dbReference type="InterPro" id="IPR006015">
    <property type="entry name" value="Universal_stress_UspA"/>
</dbReference>
<proteinExistence type="inferred from homology"/>
<dbReference type="RefSeq" id="WP_132147287.1">
    <property type="nucleotide sequence ID" value="NZ_SMCS01000011.1"/>
</dbReference>
<dbReference type="PANTHER" id="PTHR46268">
    <property type="entry name" value="STRESS RESPONSE PROTEIN NHAX"/>
    <property type="match status" value="1"/>
</dbReference>
<dbReference type="PRINTS" id="PR01438">
    <property type="entry name" value="UNVRSLSTRESS"/>
</dbReference>
<dbReference type="SUPFAM" id="SSF52402">
    <property type="entry name" value="Adenine nucleotide alpha hydrolases-like"/>
    <property type="match status" value="1"/>
</dbReference>
<sequence>MFRHILIPTDGSIEGARAVRIAVDLARVCGATVLAMHATVPFRGGRMAAAMAMAEVAYDFDLIAQAEHCVDAVRRLASEAGVVCETRIAYSGHPAQAIVETQRECGCDLIVMGRRSGPHMLGTSLGANVVRVLRESSVPVMICP</sequence>
<comment type="similarity">
    <text evidence="1">Belongs to the universal stress protein A family.</text>
</comment>
<dbReference type="PANTHER" id="PTHR46268:SF6">
    <property type="entry name" value="UNIVERSAL STRESS PROTEIN UP12"/>
    <property type="match status" value="1"/>
</dbReference>
<evidence type="ECO:0000256" key="1">
    <source>
        <dbReference type="ARBA" id="ARBA00008791"/>
    </source>
</evidence>
<reference evidence="3 4" key="1">
    <citation type="submission" date="2019-03" db="EMBL/GenBank/DDBJ databases">
        <title>Above-ground endophytic microbial communities from plants in different locations in the United States.</title>
        <authorList>
            <person name="Frank C."/>
        </authorList>
    </citation>
    <scope>NUCLEOTIDE SEQUENCE [LARGE SCALE GENOMIC DNA]</scope>
    <source>
        <strain evidence="3 4">LP_13_YM</strain>
    </source>
</reference>
<dbReference type="Proteomes" id="UP000295645">
    <property type="component" value="Unassembled WGS sequence"/>
</dbReference>
<dbReference type="Gene3D" id="3.40.50.620">
    <property type="entry name" value="HUPs"/>
    <property type="match status" value="1"/>
</dbReference>
<dbReference type="OrthoDB" id="9792500at2"/>
<protein>
    <submittedName>
        <fullName evidence="3">Nucleotide-binding universal stress UspA family protein</fullName>
    </submittedName>
</protein>
<dbReference type="InterPro" id="IPR006016">
    <property type="entry name" value="UspA"/>
</dbReference>
<dbReference type="CDD" id="cd00293">
    <property type="entry name" value="USP-like"/>
    <property type="match status" value="1"/>
</dbReference>
<name>A0A4R3YHC8_9GAMM</name>
<gene>
    <name evidence="3" type="ORF">EC912_11154</name>
</gene>
<dbReference type="InterPro" id="IPR014729">
    <property type="entry name" value="Rossmann-like_a/b/a_fold"/>
</dbReference>
<dbReference type="EMBL" id="SMCS01000011">
    <property type="protein sequence ID" value="TCV91461.1"/>
    <property type="molecule type" value="Genomic_DNA"/>
</dbReference>
<evidence type="ECO:0000313" key="3">
    <source>
        <dbReference type="EMBL" id="TCV91461.1"/>
    </source>
</evidence>
<evidence type="ECO:0000259" key="2">
    <source>
        <dbReference type="Pfam" id="PF00582"/>
    </source>
</evidence>
<evidence type="ECO:0000313" key="4">
    <source>
        <dbReference type="Proteomes" id="UP000295645"/>
    </source>
</evidence>
<organism evidence="3 4">
    <name type="scientific">Luteibacter rhizovicinus</name>
    <dbReference type="NCBI Taxonomy" id="242606"/>
    <lineage>
        <taxon>Bacteria</taxon>
        <taxon>Pseudomonadati</taxon>
        <taxon>Pseudomonadota</taxon>
        <taxon>Gammaproteobacteria</taxon>
        <taxon>Lysobacterales</taxon>
        <taxon>Rhodanobacteraceae</taxon>
        <taxon>Luteibacter</taxon>
    </lineage>
</organism>
<dbReference type="AlphaFoldDB" id="A0A4R3YHC8"/>
<accession>A0A4R3YHC8</accession>
<feature type="domain" description="UspA" evidence="2">
    <location>
        <begin position="1"/>
        <end position="144"/>
    </location>
</feature>
<comment type="caution">
    <text evidence="3">The sequence shown here is derived from an EMBL/GenBank/DDBJ whole genome shotgun (WGS) entry which is preliminary data.</text>
</comment>
<keyword evidence="4" id="KW-1185">Reference proteome</keyword>